<accession>A0A7R9KI62</accession>
<keyword evidence="7" id="KW-1185">Reference proteome</keyword>
<evidence type="ECO:0000313" key="6">
    <source>
        <dbReference type="EMBL" id="CAD7622363.1"/>
    </source>
</evidence>
<evidence type="ECO:0000256" key="1">
    <source>
        <dbReference type="ARBA" id="ARBA00004413"/>
    </source>
</evidence>
<evidence type="ECO:0000256" key="4">
    <source>
        <dbReference type="ARBA" id="ARBA00023136"/>
    </source>
</evidence>
<dbReference type="EMBL" id="OC855628">
    <property type="protein sequence ID" value="CAD7622363.1"/>
    <property type="molecule type" value="Genomic_DNA"/>
</dbReference>
<organism evidence="6">
    <name type="scientific">Medioppia subpectinata</name>
    <dbReference type="NCBI Taxonomy" id="1979941"/>
    <lineage>
        <taxon>Eukaryota</taxon>
        <taxon>Metazoa</taxon>
        <taxon>Ecdysozoa</taxon>
        <taxon>Arthropoda</taxon>
        <taxon>Chelicerata</taxon>
        <taxon>Arachnida</taxon>
        <taxon>Acari</taxon>
        <taxon>Acariformes</taxon>
        <taxon>Sarcoptiformes</taxon>
        <taxon>Oribatida</taxon>
        <taxon>Brachypylina</taxon>
        <taxon>Oppioidea</taxon>
        <taxon>Oppiidae</taxon>
        <taxon>Medioppia</taxon>
    </lineage>
</organism>
<dbReference type="PANTHER" id="PTHR21630:SF10">
    <property type="entry name" value="VENTRICULAR ZONE-EXPRESSED PH DOMAIN-CONTAINING PROTEIN HOMOLOG 1"/>
    <property type="match status" value="1"/>
</dbReference>
<dbReference type="InterPro" id="IPR011993">
    <property type="entry name" value="PH-like_dom_sf"/>
</dbReference>
<gene>
    <name evidence="6" type="ORF">OSB1V03_LOCUS2826</name>
</gene>
<proteinExistence type="inferred from homology"/>
<dbReference type="OrthoDB" id="5869902at2759"/>
<evidence type="ECO:0000259" key="5">
    <source>
        <dbReference type="PROSITE" id="PS50003"/>
    </source>
</evidence>
<feature type="domain" description="PH" evidence="5">
    <location>
        <begin position="764"/>
        <end position="864"/>
    </location>
</feature>
<name>A0A7R9KI62_9ACAR</name>
<reference evidence="6" key="1">
    <citation type="submission" date="2020-11" db="EMBL/GenBank/DDBJ databases">
        <authorList>
            <person name="Tran Van P."/>
        </authorList>
    </citation>
    <scope>NUCLEOTIDE SEQUENCE</scope>
</reference>
<dbReference type="SUPFAM" id="SSF48371">
    <property type="entry name" value="ARM repeat"/>
    <property type="match status" value="1"/>
</dbReference>
<sequence>MSKAGDLFSIDDKSIVADLSELIFHIQKISSAGSFLDKHNDQSVVEICLTRITSAIRDTGTIEEHAGALVALLESCLLHDLKPSKKDEDPPHAKIASDVVSCIFLNHSKKSVMRLSVPIAVKLLHRGNKELSRNLSSYLSLAAINNAEILSPHIQPIIDSIIGGNYSLARVLPKIYAVNKEPIHDHIMALVCLLPQCDTPEKLSLLNLFALISKNKPSILESNLPQFSDCLTQSQTAYPTLQIFLDMAQTNAKPFTEYVYRVITASELQTGMLSIAAQFLGLVGKLNPNKGRDCLKFLTNQLSKSDLSTMITLLREIKSIVEVFPTLLPSFLPQIISQTENSTSSTVQSYLQQISSINNASNASNANAITIVRVNCDNPLNGFNGQQNSNTNTSYTTHTTSANHSNHNKKITSSLNDCILPSPLKSIGSNRLGTSNIHVIHRSIPRLHIVSGGHIIGRHSSSNVHRSLTALMMANPSTSRHHMNRMSIESVNATTPTSSQKSASSSYLTALQERELAAKSSKAVATSVDSQLQTHVQNVTSSSSSSSHYNLKLSKSEIISNSNIKIRDKSANATIGPQMGQQNRVSVFEPYPMRDAVQHFCEKHIDKIKAYMQKVFVKIPLPVKCTIEERKAKKVAKLHFVCQGKGEHCLYSKTYFIMKTRNARIWIHLMFLALQAKAMSALCTRETSVNALKNCWDTLKADNRTFLTLVTSSFPSAKDQDLLIAELRSERYFDVFEFNAIVTIWGCFLCNHPERANGFLKSNEPVIEGQLKEKKGKWKLFRRWRTRYFTLSGIQLSYREGNGEKDGDAVEIGQIQSVRAIGSSRGRTIPKAFEIFTNEKTYVLKAKNSLNNEQWVQCLSIAMAHSQAKEANPKVMVFSII</sequence>
<dbReference type="GO" id="GO:0009966">
    <property type="term" value="P:regulation of signal transduction"/>
    <property type="evidence" value="ECO:0007669"/>
    <property type="project" value="TreeGrafter"/>
</dbReference>
<dbReference type="Gene3D" id="2.30.29.30">
    <property type="entry name" value="Pleckstrin-homology domain (PH domain)/Phosphotyrosine-binding domain (PTB)"/>
    <property type="match status" value="1"/>
</dbReference>
<dbReference type="Proteomes" id="UP000759131">
    <property type="component" value="Unassembled WGS sequence"/>
</dbReference>
<dbReference type="GO" id="GO:0005886">
    <property type="term" value="C:plasma membrane"/>
    <property type="evidence" value="ECO:0007669"/>
    <property type="project" value="UniProtKB-SubCell"/>
</dbReference>
<comment type="subcellular location">
    <subcellularLocation>
        <location evidence="1">Cell membrane</location>
        <topology evidence="1">Peripheral membrane protein</topology>
        <orientation evidence="1">Cytoplasmic side</orientation>
    </subcellularLocation>
</comment>
<dbReference type="GO" id="GO:0010314">
    <property type="term" value="F:phosphatidylinositol-5-phosphate binding"/>
    <property type="evidence" value="ECO:0007669"/>
    <property type="project" value="TreeGrafter"/>
</dbReference>
<evidence type="ECO:0000256" key="3">
    <source>
        <dbReference type="ARBA" id="ARBA00022475"/>
    </source>
</evidence>
<comment type="similarity">
    <text evidence="2">Belongs to the MELT/VEPH family.</text>
</comment>
<dbReference type="InterPro" id="IPR016024">
    <property type="entry name" value="ARM-type_fold"/>
</dbReference>
<keyword evidence="3" id="KW-1003">Cell membrane</keyword>
<dbReference type="CDD" id="cd01264">
    <property type="entry name" value="PH_MELT_VEPH1"/>
    <property type="match status" value="1"/>
</dbReference>
<dbReference type="SUPFAM" id="SSF50729">
    <property type="entry name" value="PH domain-like"/>
    <property type="match status" value="1"/>
</dbReference>
<keyword evidence="4" id="KW-0472">Membrane</keyword>
<dbReference type="InterPro" id="IPR001849">
    <property type="entry name" value="PH_domain"/>
</dbReference>
<dbReference type="PROSITE" id="PS50003">
    <property type="entry name" value="PH_DOMAIN"/>
    <property type="match status" value="1"/>
</dbReference>
<dbReference type="PANTHER" id="PTHR21630">
    <property type="entry name" value="VEPH-A/MELTED"/>
    <property type="match status" value="1"/>
</dbReference>
<dbReference type="InterPro" id="IPR039888">
    <property type="entry name" value="Melted-like"/>
</dbReference>
<dbReference type="Pfam" id="PF00169">
    <property type="entry name" value="PH"/>
    <property type="match status" value="1"/>
</dbReference>
<dbReference type="AlphaFoldDB" id="A0A7R9KI62"/>
<dbReference type="EMBL" id="CAJPIZ010001053">
    <property type="protein sequence ID" value="CAG2102793.1"/>
    <property type="molecule type" value="Genomic_DNA"/>
</dbReference>
<evidence type="ECO:0000313" key="7">
    <source>
        <dbReference type="Proteomes" id="UP000759131"/>
    </source>
</evidence>
<protein>
    <recommendedName>
        <fullName evidence="5">PH domain-containing protein</fullName>
    </recommendedName>
</protein>
<evidence type="ECO:0000256" key="2">
    <source>
        <dbReference type="ARBA" id="ARBA00010187"/>
    </source>
</evidence>
<dbReference type="SMART" id="SM00233">
    <property type="entry name" value="PH"/>
    <property type="match status" value="1"/>
</dbReference>